<dbReference type="Proteomes" id="UP001060039">
    <property type="component" value="Chromosome"/>
</dbReference>
<keyword evidence="2" id="KW-1185">Reference proteome</keyword>
<sequence length="85" mass="9458">MSDDQATAVADGVISSDEYESGFSRYRSCLAAEGYALVLNGEKNESYQFGIPAEAVDSGVDQRCYEHEFREIDIIWQLAHQDTST</sequence>
<gene>
    <name evidence="1" type="ORF">NNL39_07830</name>
</gene>
<reference evidence="1" key="1">
    <citation type="submission" date="2022-07" db="EMBL/GenBank/DDBJ databases">
        <title>Taxonomic analysis of Microcella humidisoli nov. sp., isolated from riverside soil.</title>
        <authorList>
            <person name="Molina K.M."/>
            <person name="Kim S.B."/>
        </authorList>
    </citation>
    <scope>NUCLEOTIDE SEQUENCE</scope>
    <source>
        <strain evidence="1">MMS21-STM10</strain>
    </source>
</reference>
<name>A0ABY5FUH6_9MICO</name>
<proteinExistence type="predicted"/>
<dbReference type="EMBL" id="CP101497">
    <property type="protein sequence ID" value="UTT61592.1"/>
    <property type="molecule type" value="Genomic_DNA"/>
</dbReference>
<evidence type="ECO:0000313" key="1">
    <source>
        <dbReference type="EMBL" id="UTT61592.1"/>
    </source>
</evidence>
<organism evidence="1 2">
    <name type="scientific">Microcella humidisoli</name>
    <dbReference type="NCBI Taxonomy" id="2963406"/>
    <lineage>
        <taxon>Bacteria</taxon>
        <taxon>Bacillati</taxon>
        <taxon>Actinomycetota</taxon>
        <taxon>Actinomycetes</taxon>
        <taxon>Micrococcales</taxon>
        <taxon>Microbacteriaceae</taxon>
        <taxon>Microcella</taxon>
    </lineage>
</organism>
<accession>A0ABY5FUH6</accession>
<evidence type="ECO:0000313" key="2">
    <source>
        <dbReference type="Proteomes" id="UP001060039"/>
    </source>
</evidence>
<protein>
    <submittedName>
        <fullName evidence="1">Uncharacterized protein</fullName>
    </submittedName>
</protein>
<dbReference type="RefSeq" id="WP_255158616.1">
    <property type="nucleotide sequence ID" value="NZ_CP101497.1"/>
</dbReference>